<dbReference type="NCBIfam" id="TIGR00254">
    <property type="entry name" value="GGDEF"/>
    <property type="match status" value="1"/>
</dbReference>
<dbReference type="GO" id="GO:0043709">
    <property type="term" value="P:cell adhesion involved in single-species biofilm formation"/>
    <property type="evidence" value="ECO:0007669"/>
    <property type="project" value="TreeGrafter"/>
</dbReference>
<dbReference type="SMART" id="SM00267">
    <property type="entry name" value="GGDEF"/>
    <property type="match status" value="1"/>
</dbReference>
<evidence type="ECO:0000256" key="2">
    <source>
        <dbReference type="ARBA" id="ARBA00012528"/>
    </source>
</evidence>
<dbReference type="GO" id="GO:1902201">
    <property type="term" value="P:negative regulation of bacterial-type flagellum-dependent cell motility"/>
    <property type="evidence" value="ECO:0007669"/>
    <property type="project" value="TreeGrafter"/>
</dbReference>
<dbReference type="EC" id="2.7.7.65" evidence="2"/>
<evidence type="ECO:0000313" key="6">
    <source>
        <dbReference type="Proteomes" id="UP000015462"/>
    </source>
</evidence>
<dbReference type="InterPro" id="IPR029016">
    <property type="entry name" value="GAF-like_dom_sf"/>
</dbReference>
<dbReference type="SUPFAM" id="SSF55781">
    <property type="entry name" value="GAF domain-like"/>
    <property type="match status" value="1"/>
</dbReference>
<name>A0AB33Z5K0_9GAMM</name>
<dbReference type="Gene3D" id="3.30.450.40">
    <property type="match status" value="1"/>
</dbReference>
<dbReference type="Pfam" id="PF04340">
    <property type="entry name" value="DUF484"/>
    <property type="match status" value="1"/>
</dbReference>
<dbReference type="PROSITE" id="PS50887">
    <property type="entry name" value="GGDEF"/>
    <property type="match status" value="1"/>
</dbReference>
<dbReference type="RefSeq" id="WP_016389691.1">
    <property type="nucleotide sequence ID" value="NZ_KE646805.1"/>
</dbReference>
<dbReference type="AlphaFoldDB" id="A0AB33Z5K0"/>
<gene>
    <name evidence="5" type="ORF">L196_01520</name>
</gene>
<proteinExistence type="predicted"/>
<comment type="cofactor">
    <cofactor evidence="1">
        <name>Mg(2+)</name>
        <dbReference type="ChEBI" id="CHEBI:18420"/>
    </cofactor>
</comment>
<reference evidence="5 6" key="1">
    <citation type="journal article" date="2013" name="Genome Announc.">
        <title>Genome Sequence of the Pyrene- and Fluoranthene-Degrading Bacterium Cycloclasticus sp. Strain PY97M.</title>
        <authorList>
            <person name="Cui Z."/>
            <person name="Xu G."/>
            <person name="Li Q."/>
            <person name="Gao W."/>
            <person name="Zheng L."/>
        </authorList>
    </citation>
    <scope>NUCLEOTIDE SEQUENCE [LARGE SCALE GENOMIC DNA]</scope>
    <source>
        <strain evidence="5 6">PY97M</strain>
    </source>
</reference>
<dbReference type="Gene3D" id="3.30.70.270">
    <property type="match status" value="1"/>
</dbReference>
<dbReference type="GO" id="GO:0052621">
    <property type="term" value="F:diguanylate cyclase activity"/>
    <property type="evidence" value="ECO:0007669"/>
    <property type="project" value="UniProtKB-EC"/>
</dbReference>
<evidence type="ECO:0000259" key="4">
    <source>
        <dbReference type="PROSITE" id="PS50887"/>
    </source>
</evidence>
<evidence type="ECO:0000313" key="5">
    <source>
        <dbReference type="EMBL" id="EPD14137.1"/>
    </source>
</evidence>
<dbReference type="InterPro" id="IPR000160">
    <property type="entry name" value="GGDEF_dom"/>
</dbReference>
<accession>A0AB33Z5K0</accession>
<dbReference type="GO" id="GO:0005886">
    <property type="term" value="C:plasma membrane"/>
    <property type="evidence" value="ECO:0007669"/>
    <property type="project" value="TreeGrafter"/>
</dbReference>
<dbReference type="PANTHER" id="PTHR45138:SF9">
    <property type="entry name" value="DIGUANYLATE CYCLASE DGCM-RELATED"/>
    <property type="match status" value="1"/>
</dbReference>
<dbReference type="EMBL" id="ASHL01000001">
    <property type="protein sequence ID" value="EPD14137.1"/>
    <property type="molecule type" value="Genomic_DNA"/>
</dbReference>
<dbReference type="InterPro" id="IPR050469">
    <property type="entry name" value="Diguanylate_Cyclase"/>
</dbReference>
<dbReference type="InterPro" id="IPR007435">
    <property type="entry name" value="DUF484"/>
</dbReference>
<comment type="caution">
    <text evidence="5">The sequence shown here is derived from an EMBL/GenBank/DDBJ whole genome shotgun (WGS) entry which is preliminary data.</text>
</comment>
<evidence type="ECO:0000256" key="1">
    <source>
        <dbReference type="ARBA" id="ARBA00001946"/>
    </source>
</evidence>
<comment type="catalytic activity">
    <reaction evidence="3">
        <text>2 GTP = 3',3'-c-di-GMP + 2 diphosphate</text>
        <dbReference type="Rhea" id="RHEA:24898"/>
        <dbReference type="ChEBI" id="CHEBI:33019"/>
        <dbReference type="ChEBI" id="CHEBI:37565"/>
        <dbReference type="ChEBI" id="CHEBI:58805"/>
        <dbReference type="EC" id="2.7.7.65"/>
    </reaction>
</comment>
<dbReference type="PANTHER" id="PTHR45138">
    <property type="entry name" value="REGULATORY COMPONENTS OF SENSORY TRANSDUCTION SYSTEM"/>
    <property type="match status" value="1"/>
</dbReference>
<dbReference type="InterPro" id="IPR029787">
    <property type="entry name" value="Nucleotide_cyclase"/>
</dbReference>
<dbReference type="FunFam" id="3.30.70.270:FF:000001">
    <property type="entry name" value="Diguanylate cyclase domain protein"/>
    <property type="match status" value="1"/>
</dbReference>
<dbReference type="SUPFAM" id="SSF55073">
    <property type="entry name" value="Nucleotide cyclase"/>
    <property type="match status" value="1"/>
</dbReference>
<dbReference type="Pfam" id="PF00990">
    <property type="entry name" value="GGDEF"/>
    <property type="match status" value="1"/>
</dbReference>
<dbReference type="Proteomes" id="UP000015462">
    <property type="component" value="Unassembled WGS sequence"/>
</dbReference>
<keyword evidence="6" id="KW-1185">Reference proteome</keyword>
<feature type="domain" description="GGDEF" evidence="4">
    <location>
        <begin position="225"/>
        <end position="365"/>
    </location>
</feature>
<sequence>MDADLETQVCVLQSHMDGMISRAQKNEEMLKRFQDLEMRLLSLNSLRELIEHINDDAQLAFNLDSLSLVLADEDDEIKQFLTEDGFRFDEYPNIIFLSKGGVFKDELGLSQRILLGAANDVLPQVFWPANKTAPKTVAIIPLVRRGIYLGCMVFGSEDEGRFQVEMATYFLERLGKVMSVCMENTLNYEQLRRTSLFDTLTGVNNRRFFEQRMDEEMLRCLRTGDSLSCLFIDIDFFKAVNDNFGHQVGDLALRHVAETLRGQLRANDILARYGGEEFVAILPTASEKKGIEVAERMRQSVANASIEMAGESSLALTVSIGVSTFVVAEPGVSKPLGGSQLIDVADKALYQAKKSGRNLVRSGGEVKSCSVVDKRAE</sequence>
<protein>
    <recommendedName>
        <fullName evidence="2">diguanylate cyclase</fullName>
        <ecNumber evidence="2">2.7.7.65</ecNumber>
    </recommendedName>
</protein>
<dbReference type="InterPro" id="IPR043128">
    <property type="entry name" value="Rev_trsase/Diguanyl_cyclase"/>
</dbReference>
<organism evidence="5 6">
    <name type="scientific">Cycloclasticus pugetii</name>
    <dbReference type="NCBI Taxonomy" id="34068"/>
    <lineage>
        <taxon>Bacteria</taxon>
        <taxon>Pseudomonadati</taxon>
        <taxon>Pseudomonadota</taxon>
        <taxon>Gammaproteobacteria</taxon>
        <taxon>Thiotrichales</taxon>
        <taxon>Piscirickettsiaceae</taxon>
        <taxon>Cycloclasticus</taxon>
    </lineage>
</organism>
<evidence type="ECO:0000256" key="3">
    <source>
        <dbReference type="ARBA" id="ARBA00034247"/>
    </source>
</evidence>
<dbReference type="CDD" id="cd01949">
    <property type="entry name" value="GGDEF"/>
    <property type="match status" value="1"/>
</dbReference>